<dbReference type="PROSITE" id="PS00061">
    <property type="entry name" value="ADH_SHORT"/>
    <property type="match status" value="1"/>
</dbReference>
<evidence type="ECO:0000256" key="3">
    <source>
        <dbReference type="RuleBase" id="RU000363"/>
    </source>
</evidence>
<evidence type="ECO:0000256" key="4">
    <source>
        <dbReference type="SAM" id="Phobius"/>
    </source>
</evidence>
<keyword evidence="4" id="KW-0812">Transmembrane</keyword>
<evidence type="ECO:0000313" key="5">
    <source>
        <dbReference type="EMBL" id="EAR82930.2"/>
    </source>
</evidence>
<keyword evidence="6" id="KW-1185">Reference proteome</keyword>
<dbReference type="eggNOG" id="KOG1201">
    <property type="taxonomic scope" value="Eukaryota"/>
</dbReference>
<accession>Q22CD6</accession>
<dbReference type="SUPFAM" id="SSF51735">
    <property type="entry name" value="NAD(P)-binding Rossmann-fold domains"/>
    <property type="match status" value="1"/>
</dbReference>
<gene>
    <name evidence="5" type="ORF">TTHERM_01054150</name>
</gene>
<evidence type="ECO:0000313" key="6">
    <source>
        <dbReference type="Proteomes" id="UP000009168"/>
    </source>
</evidence>
<dbReference type="InterPro" id="IPR020904">
    <property type="entry name" value="Sc_DH/Rdtase_CS"/>
</dbReference>
<evidence type="ECO:0000256" key="1">
    <source>
        <dbReference type="ARBA" id="ARBA00006484"/>
    </source>
</evidence>
<evidence type="ECO:0000256" key="2">
    <source>
        <dbReference type="ARBA" id="ARBA00023002"/>
    </source>
</evidence>
<dbReference type="KEGG" id="tet:TTHERM_01054150"/>
<dbReference type="PANTHER" id="PTHR24322">
    <property type="entry name" value="PKSB"/>
    <property type="match status" value="1"/>
</dbReference>
<reference evidence="6" key="1">
    <citation type="journal article" date="2006" name="PLoS Biol.">
        <title>Macronuclear genome sequence of the ciliate Tetrahymena thermophila, a model eukaryote.</title>
        <authorList>
            <person name="Eisen J.A."/>
            <person name="Coyne R.S."/>
            <person name="Wu M."/>
            <person name="Wu D."/>
            <person name="Thiagarajan M."/>
            <person name="Wortman J.R."/>
            <person name="Badger J.H."/>
            <person name="Ren Q."/>
            <person name="Amedeo P."/>
            <person name="Jones K.M."/>
            <person name="Tallon L.J."/>
            <person name="Delcher A.L."/>
            <person name="Salzberg S.L."/>
            <person name="Silva J.C."/>
            <person name="Haas B.J."/>
            <person name="Majoros W.H."/>
            <person name="Farzad M."/>
            <person name="Carlton J.M."/>
            <person name="Smith R.K. Jr."/>
            <person name="Garg J."/>
            <person name="Pearlman R.E."/>
            <person name="Karrer K.M."/>
            <person name="Sun L."/>
            <person name="Manning G."/>
            <person name="Elde N.C."/>
            <person name="Turkewitz A.P."/>
            <person name="Asai D.J."/>
            <person name="Wilkes D.E."/>
            <person name="Wang Y."/>
            <person name="Cai H."/>
            <person name="Collins K."/>
            <person name="Stewart B.A."/>
            <person name="Lee S.R."/>
            <person name="Wilamowska K."/>
            <person name="Weinberg Z."/>
            <person name="Ruzzo W.L."/>
            <person name="Wloga D."/>
            <person name="Gaertig J."/>
            <person name="Frankel J."/>
            <person name="Tsao C.-C."/>
            <person name="Gorovsky M.A."/>
            <person name="Keeling P.J."/>
            <person name="Waller R.F."/>
            <person name="Patron N.J."/>
            <person name="Cherry J.M."/>
            <person name="Stover N.A."/>
            <person name="Krieger C.J."/>
            <person name="del Toro C."/>
            <person name="Ryder H.F."/>
            <person name="Williamson S.C."/>
            <person name="Barbeau R.A."/>
            <person name="Hamilton E.P."/>
            <person name="Orias E."/>
        </authorList>
    </citation>
    <scope>NUCLEOTIDE SEQUENCE [LARGE SCALE GENOMIC DNA]</scope>
    <source>
        <strain evidence="6">SB210</strain>
    </source>
</reference>
<dbReference type="InterPro" id="IPR036291">
    <property type="entry name" value="NAD(P)-bd_dom_sf"/>
</dbReference>
<protein>
    <submittedName>
        <fullName evidence="5">Oxidoreductase (Short-chain dehydrogenase family)</fullName>
    </submittedName>
</protein>
<keyword evidence="4" id="KW-1133">Transmembrane helix</keyword>
<dbReference type="InterPro" id="IPR002347">
    <property type="entry name" value="SDR_fam"/>
</dbReference>
<organism evidence="5 6">
    <name type="scientific">Tetrahymena thermophila (strain SB210)</name>
    <dbReference type="NCBI Taxonomy" id="312017"/>
    <lineage>
        <taxon>Eukaryota</taxon>
        <taxon>Sar</taxon>
        <taxon>Alveolata</taxon>
        <taxon>Ciliophora</taxon>
        <taxon>Intramacronucleata</taxon>
        <taxon>Oligohymenophorea</taxon>
        <taxon>Hymenostomatida</taxon>
        <taxon>Tetrahymenina</taxon>
        <taxon>Tetrahymenidae</taxon>
        <taxon>Tetrahymena</taxon>
    </lineage>
</organism>
<dbReference type="GO" id="GO:0016616">
    <property type="term" value="F:oxidoreductase activity, acting on the CH-OH group of donors, NAD or NADP as acceptor"/>
    <property type="evidence" value="ECO:0007669"/>
    <property type="project" value="TreeGrafter"/>
</dbReference>
<sequence>MILLLIRIVEDYFLLKYIVCPLGLLLALILTYFLAKFLITEIYFSFFKKRLNFRDGFVVVLTGGSNGIGLELSYILANNHGKDITLLIFDVQENKEQINILKSKCQKAEFISCDLSEQKQIDQAFQEVIDKYNCVDILINNAAVALIEYFDAMAIQSFFKAQQINLLSYMKLTHLFLNQKNFANKKEKSILFMGSVAGFQVGLKTSEYASSKFGLVMFNEALRAELKTQEKYNQVKLTIINPYQVDTELFKGFKTFFKQLFPTLSVKKVANTVYYSLIQKRNIVFINWHYEVFIFFVSSLPAWLKDLAGLITLMDTLNTLVGKKQKFPSQTAQKSLHSQ</sequence>
<dbReference type="InParanoid" id="Q22CD6"/>
<dbReference type="PRINTS" id="PR00081">
    <property type="entry name" value="GDHRDH"/>
</dbReference>
<dbReference type="EMBL" id="GG662589">
    <property type="protein sequence ID" value="EAR82930.2"/>
    <property type="molecule type" value="Genomic_DNA"/>
</dbReference>
<dbReference type="OrthoDB" id="10253736at2759"/>
<keyword evidence="4" id="KW-0472">Membrane</keyword>
<proteinExistence type="inferred from homology"/>
<dbReference type="PRINTS" id="PR00080">
    <property type="entry name" value="SDRFAMILY"/>
</dbReference>
<dbReference type="Proteomes" id="UP000009168">
    <property type="component" value="Unassembled WGS sequence"/>
</dbReference>
<dbReference type="STRING" id="312017.Q22CD6"/>
<dbReference type="PANTHER" id="PTHR24322:SF736">
    <property type="entry name" value="RETINOL DEHYDROGENASE 10"/>
    <property type="match status" value="1"/>
</dbReference>
<comment type="similarity">
    <text evidence="1 3">Belongs to the short-chain dehydrogenases/reductases (SDR) family.</text>
</comment>
<name>Q22CD6_TETTS</name>
<dbReference type="AlphaFoldDB" id="Q22CD6"/>
<dbReference type="Pfam" id="PF00106">
    <property type="entry name" value="adh_short"/>
    <property type="match status" value="1"/>
</dbReference>
<dbReference type="HOGENOM" id="CLU_889922_0_0_1"/>
<feature type="transmembrane region" description="Helical" evidence="4">
    <location>
        <begin position="12"/>
        <end position="35"/>
    </location>
</feature>
<dbReference type="RefSeq" id="XP_001030593.2">
    <property type="nucleotide sequence ID" value="XM_001030593.2"/>
</dbReference>
<keyword evidence="2" id="KW-0560">Oxidoreductase</keyword>
<dbReference type="GeneID" id="7836336"/>
<dbReference type="Gene3D" id="3.40.50.720">
    <property type="entry name" value="NAD(P)-binding Rossmann-like Domain"/>
    <property type="match status" value="1"/>
</dbReference>